<evidence type="ECO:0008006" key="3">
    <source>
        <dbReference type="Google" id="ProtNLM"/>
    </source>
</evidence>
<accession>A0ABY8UFI4</accession>
<evidence type="ECO:0000313" key="2">
    <source>
        <dbReference type="Proteomes" id="UP001244341"/>
    </source>
</evidence>
<evidence type="ECO:0000313" key="1">
    <source>
        <dbReference type="EMBL" id="WIA18886.1"/>
    </source>
</evidence>
<dbReference type="Proteomes" id="UP001244341">
    <property type="component" value="Chromosome 10b"/>
</dbReference>
<dbReference type="EMBL" id="CP126217">
    <property type="protein sequence ID" value="WIA18886.1"/>
    <property type="molecule type" value="Genomic_DNA"/>
</dbReference>
<protein>
    <recommendedName>
        <fullName evidence="3">BTB domain-containing protein</fullName>
    </recommendedName>
</protein>
<organism evidence="1 2">
    <name type="scientific">Tetradesmus obliquus</name>
    <name type="common">Green alga</name>
    <name type="synonym">Acutodesmus obliquus</name>
    <dbReference type="NCBI Taxonomy" id="3088"/>
    <lineage>
        <taxon>Eukaryota</taxon>
        <taxon>Viridiplantae</taxon>
        <taxon>Chlorophyta</taxon>
        <taxon>core chlorophytes</taxon>
        <taxon>Chlorophyceae</taxon>
        <taxon>CS clade</taxon>
        <taxon>Sphaeropleales</taxon>
        <taxon>Scenedesmaceae</taxon>
        <taxon>Tetradesmus</taxon>
    </lineage>
</organism>
<gene>
    <name evidence="1" type="ORF">OEZ85_003559</name>
</gene>
<reference evidence="1 2" key="1">
    <citation type="submission" date="2023-05" db="EMBL/GenBank/DDBJ databases">
        <title>A 100% complete, gapless, phased diploid assembly of the Scenedesmus obliquus UTEX 3031 genome.</title>
        <authorList>
            <person name="Biondi T.C."/>
            <person name="Hanschen E.R."/>
            <person name="Kwon T."/>
            <person name="Eng W."/>
            <person name="Kruse C.P.S."/>
            <person name="Koehler S.I."/>
            <person name="Kunde Y."/>
            <person name="Gleasner C.D."/>
            <person name="You Mak K.T."/>
            <person name="Polle J."/>
            <person name="Hovde B.T."/>
            <person name="Starkenburg S.R."/>
        </authorList>
    </citation>
    <scope>NUCLEOTIDE SEQUENCE [LARGE SCALE GENOMIC DNA]</scope>
    <source>
        <strain evidence="1 2">DOE0152z</strain>
    </source>
</reference>
<name>A0ABY8UFI4_TETOB</name>
<proteinExistence type="predicted"/>
<keyword evidence="2" id="KW-1185">Reference proteome</keyword>
<sequence>MKALQMPGTSKDDFLTLAQFMYPILPLPKVSWDNLEVLLVQGHKWDMQVVLGHAGEFLQANASSLDLSSNSSRYAFKWLQLADAAGLIDACKACVDRIVALDRSSCTVETLASLSRQTLMLHSAVLAEALNLAPSSKCAAATKEIQMPGTSKDDFLTLAQFMYPIVPLPKVSWDNLKVLLVEGHKWDMQVRGFVSASIKRI</sequence>